<dbReference type="InterPro" id="IPR036388">
    <property type="entry name" value="WH-like_DNA-bd_sf"/>
</dbReference>
<dbReference type="PANTHER" id="PTHR43133:SF46">
    <property type="entry name" value="RNA POLYMERASE SIGMA-70 FACTOR ECF SUBFAMILY"/>
    <property type="match status" value="1"/>
</dbReference>
<dbReference type="InterPro" id="IPR013249">
    <property type="entry name" value="RNA_pol_sigma70_r4_t2"/>
</dbReference>
<dbReference type="AlphaFoldDB" id="A0A433W9D7"/>
<dbReference type="NCBIfam" id="TIGR02985">
    <property type="entry name" value="Sig70_bacteroi1"/>
    <property type="match status" value="1"/>
</dbReference>
<dbReference type="Gene3D" id="1.10.1740.10">
    <property type="match status" value="1"/>
</dbReference>
<dbReference type="NCBIfam" id="TIGR02937">
    <property type="entry name" value="sigma70-ECF"/>
    <property type="match status" value="1"/>
</dbReference>
<evidence type="ECO:0000256" key="2">
    <source>
        <dbReference type="ARBA" id="ARBA00023015"/>
    </source>
</evidence>
<accession>A0A433W9D7</accession>
<keyword evidence="4" id="KW-0804">Transcription</keyword>
<dbReference type="InterPro" id="IPR007627">
    <property type="entry name" value="RNA_pol_sigma70_r2"/>
</dbReference>
<protein>
    <submittedName>
        <fullName evidence="5">RNA polymerase sigma-70 factor</fullName>
    </submittedName>
</protein>
<dbReference type="GO" id="GO:0016987">
    <property type="term" value="F:sigma factor activity"/>
    <property type="evidence" value="ECO:0007669"/>
    <property type="project" value="UniProtKB-KW"/>
</dbReference>
<evidence type="ECO:0000313" key="5">
    <source>
        <dbReference type="EMBL" id="NSL86261.1"/>
    </source>
</evidence>
<dbReference type="Pfam" id="PF04542">
    <property type="entry name" value="Sigma70_r2"/>
    <property type="match status" value="1"/>
</dbReference>
<dbReference type="GO" id="GO:0006352">
    <property type="term" value="P:DNA-templated transcription initiation"/>
    <property type="evidence" value="ECO:0007669"/>
    <property type="project" value="InterPro"/>
</dbReference>
<dbReference type="SUPFAM" id="SSF88946">
    <property type="entry name" value="Sigma2 domain of RNA polymerase sigma factors"/>
    <property type="match status" value="1"/>
</dbReference>
<dbReference type="GO" id="GO:0003677">
    <property type="term" value="F:DNA binding"/>
    <property type="evidence" value="ECO:0007669"/>
    <property type="project" value="InterPro"/>
</dbReference>
<reference evidence="5" key="1">
    <citation type="submission" date="2020-05" db="EMBL/GenBank/DDBJ databases">
        <title>Chitinophaga laudate sp. nov., isolated from a tropical peat swamp.</title>
        <authorList>
            <person name="Goh C.B.S."/>
            <person name="Lee M.S."/>
            <person name="Parimannan S."/>
            <person name="Pasbakhsh P."/>
            <person name="Yule C.M."/>
            <person name="Rajandas H."/>
            <person name="Loke S."/>
            <person name="Croft L."/>
            <person name="Tan J.B.L."/>
        </authorList>
    </citation>
    <scope>NUCLEOTIDE SEQUENCE</scope>
    <source>
        <strain evidence="5">Mgbs1</strain>
    </source>
</reference>
<dbReference type="EMBL" id="RIAR02000001">
    <property type="protein sequence ID" value="NSL86261.1"/>
    <property type="molecule type" value="Genomic_DNA"/>
</dbReference>
<name>A0A433W9D7_9BACT</name>
<dbReference type="Gene3D" id="1.10.10.10">
    <property type="entry name" value="Winged helix-like DNA-binding domain superfamily/Winged helix DNA-binding domain"/>
    <property type="match status" value="1"/>
</dbReference>
<evidence type="ECO:0000256" key="3">
    <source>
        <dbReference type="ARBA" id="ARBA00023082"/>
    </source>
</evidence>
<dbReference type="InterPro" id="IPR039425">
    <property type="entry name" value="RNA_pol_sigma-70-like"/>
</dbReference>
<dbReference type="Pfam" id="PF08281">
    <property type="entry name" value="Sigma70_r4_2"/>
    <property type="match status" value="1"/>
</dbReference>
<dbReference type="InterPro" id="IPR013325">
    <property type="entry name" value="RNA_pol_sigma_r2"/>
</dbReference>
<dbReference type="InterPro" id="IPR014327">
    <property type="entry name" value="RNA_pol_sigma70_bacteroid"/>
</dbReference>
<evidence type="ECO:0000313" key="6">
    <source>
        <dbReference type="Proteomes" id="UP000281028"/>
    </source>
</evidence>
<dbReference type="Proteomes" id="UP000281028">
    <property type="component" value="Unassembled WGS sequence"/>
</dbReference>
<dbReference type="OrthoDB" id="665113at2"/>
<dbReference type="InterPro" id="IPR013324">
    <property type="entry name" value="RNA_pol_sigma_r3/r4-like"/>
</dbReference>
<evidence type="ECO:0000256" key="4">
    <source>
        <dbReference type="ARBA" id="ARBA00023163"/>
    </source>
</evidence>
<dbReference type="RefSeq" id="WP_127044385.1">
    <property type="nucleotide sequence ID" value="NZ_JAABOK010000023.1"/>
</dbReference>
<comment type="caution">
    <text evidence="5">The sequence shown here is derived from an EMBL/GenBank/DDBJ whole genome shotgun (WGS) entry which is preliminary data.</text>
</comment>
<dbReference type="InterPro" id="IPR014284">
    <property type="entry name" value="RNA_pol_sigma-70_dom"/>
</dbReference>
<evidence type="ECO:0000256" key="1">
    <source>
        <dbReference type="ARBA" id="ARBA00010641"/>
    </source>
</evidence>
<organism evidence="5 6">
    <name type="scientific">Chitinophaga solisilvae</name>
    <dbReference type="NCBI Taxonomy" id="1233460"/>
    <lineage>
        <taxon>Bacteria</taxon>
        <taxon>Pseudomonadati</taxon>
        <taxon>Bacteroidota</taxon>
        <taxon>Chitinophagia</taxon>
        <taxon>Chitinophagales</taxon>
        <taxon>Chitinophagaceae</taxon>
        <taxon>Chitinophaga</taxon>
    </lineage>
</organism>
<proteinExistence type="inferred from homology"/>
<keyword evidence="6" id="KW-1185">Reference proteome</keyword>
<dbReference type="SUPFAM" id="SSF88659">
    <property type="entry name" value="Sigma3 and sigma4 domains of RNA polymerase sigma factors"/>
    <property type="match status" value="1"/>
</dbReference>
<keyword evidence="2" id="KW-0805">Transcription regulation</keyword>
<keyword evidence="3" id="KW-0731">Sigma factor</keyword>
<dbReference type="PANTHER" id="PTHR43133">
    <property type="entry name" value="RNA POLYMERASE ECF-TYPE SIGMA FACTO"/>
    <property type="match status" value="1"/>
</dbReference>
<comment type="similarity">
    <text evidence="1">Belongs to the sigma-70 factor family. ECF subfamily.</text>
</comment>
<gene>
    <name evidence="5" type="ORF">ECE50_005440</name>
</gene>
<sequence>MHLDGDIHITEEIFAAAYNTHWKTLYTTCRRYVPHAEPAREIVQDLFISLWEKRETLVIHTSLDTYLFSALKLKVLEYYRKQAVRDQYLAYRQYTAQEAQQTTEEQVYFNELKNALDSAIQSLPERSRQVYQLSREKGWNNKSIAHALLISEKTVEGNMTRALNFIRRKLKDFKL</sequence>